<dbReference type="AlphaFoldDB" id="A0A9X3X9U0"/>
<dbReference type="PIRSF" id="PIRSF020818">
    <property type="entry name" value="PHB_depoly_PhaZ"/>
    <property type="match status" value="1"/>
</dbReference>
<dbReference type="Pfam" id="PF06850">
    <property type="entry name" value="PHB_depo_C"/>
    <property type="match status" value="1"/>
</dbReference>
<protein>
    <submittedName>
        <fullName evidence="2">Polyhydroxyalkanoate depolymerase</fullName>
    </submittedName>
</protein>
<feature type="domain" description="PHB de-polymerase C-terminal" evidence="1">
    <location>
        <begin position="227"/>
        <end position="429"/>
    </location>
</feature>
<dbReference type="Gene3D" id="3.40.50.1820">
    <property type="entry name" value="alpha/beta hydrolase"/>
    <property type="match status" value="1"/>
</dbReference>
<dbReference type="InterPro" id="IPR010915">
    <property type="entry name" value="PHB_depoly_PhaZ"/>
</dbReference>
<name>A0A9X3X9U0_9BACT</name>
<dbReference type="EMBL" id="JAGTJJ010000044">
    <property type="protein sequence ID" value="MDC3986877.1"/>
    <property type="molecule type" value="Genomic_DNA"/>
</dbReference>
<dbReference type="Proteomes" id="UP001151081">
    <property type="component" value="Unassembled WGS sequence"/>
</dbReference>
<dbReference type="InterPro" id="IPR051321">
    <property type="entry name" value="PHA/PHB_synthase"/>
</dbReference>
<comment type="caution">
    <text evidence="2">The sequence shown here is derived from an EMBL/GenBank/DDBJ whole genome shotgun (WGS) entry which is preliminary data.</text>
</comment>
<reference evidence="2 3" key="1">
    <citation type="submission" date="2021-04" db="EMBL/GenBank/DDBJ databases">
        <title>Genome analysis of Polyangium sp.</title>
        <authorList>
            <person name="Li Y."/>
            <person name="Wang J."/>
        </authorList>
    </citation>
    <scope>NUCLEOTIDE SEQUENCE [LARGE SCALE GENOMIC DNA]</scope>
    <source>
        <strain evidence="2 3">SDU14</strain>
    </source>
</reference>
<sequence length="432" mass="48419">MRPPFLSSAAQYLRPPKMYHLYELQRALLEPLAHIAGASAEALRHPRNPLSKLPHVRTLGASQALFHRLGKRYPKQPWGIDEVENQGVKVSVAEEVVVAEPFCRLLHFVRRSEDPEVARRLAAEPKVFVCAPLSGHHSTLLRETIRALLKDHDVYVTDWLDARDVPLSEGIFHLDDYVHTVMRFLRLLGAGSLHVVSVCQPTVPVLGAVSLLAQAGEATPRSLTLMGGPIDARKSPTEVNLLATQHPYAWFEKNMIHKVPGPYAGQGRRVYPGFLQLTAFVMMNPKNHWKASFRYWIDSHKGESGAAAREMHEKFYDEYNAVLDMDAAYYLETVRTVFQEFALARGTWDVRGVRVKPAAIEKTALFTIEGEKDDISGLGQTEAAHTLCTGVPAEKHKHYVAAGAGHYGIFSGRKWRDDIYPKVRDFIRAHGG</sequence>
<evidence type="ECO:0000313" key="2">
    <source>
        <dbReference type="EMBL" id="MDC3986877.1"/>
    </source>
</evidence>
<accession>A0A9X3X9U0</accession>
<dbReference type="PANTHER" id="PTHR36837:SF4">
    <property type="entry name" value="BLR0908 PROTEIN"/>
    <property type="match status" value="1"/>
</dbReference>
<keyword evidence="3" id="KW-1185">Reference proteome</keyword>
<dbReference type="InterPro" id="IPR009656">
    <property type="entry name" value="PHB_depo_C"/>
</dbReference>
<dbReference type="SUPFAM" id="SSF53474">
    <property type="entry name" value="alpha/beta-Hydrolases"/>
    <property type="match status" value="1"/>
</dbReference>
<proteinExistence type="predicted"/>
<evidence type="ECO:0000313" key="3">
    <source>
        <dbReference type="Proteomes" id="UP001151081"/>
    </source>
</evidence>
<dbReference type="NCBIfam" id="TIGR01849">
    <property type="entry name" value="PHB_depoly_PhaZ"/>
    <property type="match status" value="1"/>
</dbReference>
<evidence type="ECO:0000259" key="1">
    <source>
        <dbReference type="Pfam" id="PF06850"/>
    </source>
</evidence>
<gene>
    <name evidence="2" type="primary">phaZ</name>
    <name evidence="2" type="ORF">KEG57_40780</name>
</gene>
<dbReference type="PANTHER" id="PTHR36837">
    <property type="entry name" value="POLY(3-HYDROXYALKANOATE) POLYMERASE SUBUNIT PHAC"/>
    <property type="match status" value="1"/>
</dbReference>
<organism evidence="2 3">
    <name type="scientific">Polyangium jinanense</name>
    <dbReference type="NCBI Taxonomy" id="2829994"/>
    <lineage>
        <taxon>Bacteria</taxon>
        <taxon>Pseudomonadati</taxon>
        <taxon>Myxococcota</taxon>
        <taxon>Polyangia</taxon>
        <taxon>Polyangiales</taxon>
        <taxon>Polyangiaceae</taxon>
        <taxon>Polyangium</taxon>
    </lineage>
</organism>
<dbReference type="InterPro" id="IPR029058">
    <property type="entry name" value="AB_hydrolase_fold"/>
</dbReference>